<accession>F5Z6D0</accession>
<dbReference type="SMART" id="SM00849">
    <property type="entry name" value="Lactamase_B"/>
    <property type="match status" value="1"/>
</dbReference>
<dbReference type="eggNOG" id="COG1236">
    <property type="taxonomic scope" value="Bacteria"/>
</dbReference>
<dbReference type="InterPro" id="IPR036866">
    <property type="entry name" value="RibonucZ/Hydroxyglut_hydro"/>
</dbReference>
<gene>
    <name evidence="2" type="ordered locus">ambt_19760</name>
</gene>
<dbReference type="Gene3D" id="3.60.15.10">
    <property type="entry name" value="Ribonuclease Z/Hydroxyacylglutathione hydrolase-like"/>
    <property type="match status" value="1"/>
</dbReference>
<proteinExistence type="predicted"/>
<dbReference type="RefSeq" id="WP_013786353.1">
    <property type="nucleotide sequence ID" value="NC_015554.1"/>
</dbReference>
<dbReference type="PANTHER" id="PTHR11203">
    <property type="entry name" value="CLEAVAGE AND POLYADENYLATION SPECIFICITY FACTOR FAMILY MEMBER"/>
    <property type="match status" value="1"/>
</dbReference>
<feature type="domain" description="Metallo-beta-lactamase" evidence="1">
    <location>
        <begin position="20"/>
        <end position="196"/>
    </location>
</feature>
<keyword evidence="3" id="KW-1185">Reference proteome</keyword>
<dbReference type="SUPFAM" id="SSF56281">
    <property type="entry name" value="Metallo-hydrolase/oxidoreductase"/>
    <property type="match status" value="1"/>
</dbReference>
<dbReference type="PANTHER" id="PTHR11203:SF49">
    <property type="entry name" value="BLL1145 PROTEIN"/>
    <property type="match status" value="1"/>
</dbReference>
<name>F5Z6D0_ALTNA</name>
<reference evidence="2 3" key="1">
    <citation type="journal article" date="2011" name="J. Bacteriol.">
        <title>Complete genome sequence of the polycyclic aromatic hydrocarbon-degrading bacterium Alteromonas sp. strain SN2.</title>
        <authorList>
            <person name="Jin H.M."/>
            <person name="Jeong H."/>
            <person name="Moon E.J."/>
            <person name="Math R.K."/>
            <person name="Lee K."/>
            <person name="Kim H.J."/>
            <person name="Jeon C.O."/>
            <person name="Oh T.K."/>
            <person name="Kim J.F."/>
        </authorList>
    </citation>
    <scope>NUCLEOTIDE SEQUENCE [LARGE SCALE GENOMIC DNA]</scope>
    <source>
        <strain evidence="3">JCM 17741 / KACC 18427 / KCTC 11700BP / SN2</strain>
    </source>
</reference>
<dbReference type="HOGENOM" id="CLU_050517_1_0_6"/>
<protein>
    <submittedName>
        <fullName evidence="2">RNA procession exonuclease-like protein</fullName>
    </submittedName>
</protein>
<dbReference type="EMBL" id="CP002339">
    <property type="protein sequence ID" value="AEF05443.1"/>
    <property type="molecule type" value="Genomic_DNA"/>
</dbReference>
<organism evidence="2 3">
    <name type="scientific">Alteromonas naphthalenivorans</name>
    <dbReference type="NCBI Taxonomy" id="715451"/>
    <lineage>
        <taxon>Bacteria</taxon>
        <taxon>Pseudomonadati</taxon>
        <taxon>Pseudomonadota</taxon>
        <taxon>Gammaproteobacteria</taxon>
        <taxon>Alteromonadales</taxon>
        <taxon>Alteromonadaceae</taxon>
        <taxon>Alteromonas/Salinimonas group</taxon>
        <taxon>Alteromonas</taxon>
    </lineage>
</organism>
<dbReference type="InterPro" id="IPR001279">
    <property type="entry name" value="Metallo-B-lactamas"/>
</dbReference>
<dbReference type="GO" id="GO:0004527">
    <property type="term" value="F:exonuclease activity"/>
    <property type="evidence" value="ECO:0007669"/>
    <property type="project" value="UniProtKB-KW"/>
</dbReference>
<evidence type="ECO:0000259" key="1">
    <source>
        <dbReference type="SMART" id="SM00849"/>
    </source>
</evidence>
<evidence type="ECO:0000313" key="2">
    <source>
        <dbReference type="EMBL" id="AEF05443.1"/>
    </source>
</evidence>
<dbReference type="NCBIfam" id="TIGR04122">
    <property type="entry name" value="Xnuc_lig_assoc"/>
    <property type="match status" value="1"/>
</dbReference>
<dbReference type="Proteomes" id="UP000000683">
    <property type="component" value="Chromosome"/>
</dbReference>
<dbReference type="KEGG" id="alt:ambt_19760"/>
<dbReference type="GO" id="GO:0004521">
    <property type="term" value="F:RNA endonuclease activity"/>
    <property type="evidence" value="ECO:0007669"/>
    <property type="project" value="TreeGrafter"/>
</dbReference>
<evidence type="ECO:0000313" key="3">
    <source>
        <dbReference type="Proteomes" id="UP000000683"/>
    </source>
</evidence>
<dbReference type="AlphaFoldDB" id="F5Z6D0"/>
<dbReference type="InterPro" id="IPR050698">
    <property type="entry name" value="MBL"/>
</dbReference>
<dbReference type="InterPro" id="IPR026360">
    <property type="entry name" value="Xnuc_lig_assoc"/>
</dbReference>
<sequence length="365" mass="40937">MWFFYMVAENAIHPSKWMKTDDAGLYCVPGDFYIDPMQPVATALVTHGHADHARAGHKRVFAHPQTMAIMTTRYGDDMAEVQIPVPYRESVEFDEVITTDSNSASTEQEQRKIKVTFYPAGHILGSSQLLIEYAGYRLVISGDYKRRHDPTCPPFEVVPCDVLITEATFGLPVFAHPPIEKEIQKLLHSLDVFPTRCHLVGTYALGKCQRVILALREAGYTKPIYLHGALLKLCDLYEREGIALGDIIPVSEVEDKALLAGEIVLAPPSALADRWSRSLPHVRAVLASGWMQIRARAKQRNAELPLIISDHCDWPELLQTLTEVNPSEVWVTHGREDALMYQAQKMGFKARALSLVGYDEAAQEE</sequence>